<protein>
    <submittedName>
        <fullName evidence="1">Uncharacterized protein</fullName>
    </submittedName>
</protein>
<dbReference type="EMBL" id="CAJNYU010001884">
    <property type="protein sequence ID" value="CAF3477143.1"/>
    <property type="molecule type" value="Genomic_DNA"/>
</dbReference>
<organism evidence="1 2">
    <name type="scientific">Rotaria socialis</name>
    <dbReference type="NCBI Taxonomy" id="392032"/>
    <lineage>
        <taxon>Eukaryota</taxon>
        <taxon>Metazoa</taxon>
        <taxon>Spiralia</taxon>
        <taxon>Gnathifera</taxon>
        <taxon>Rotifera</taxon>
        <taxon>Eurotatoria</taxon>
        <taxon>Bdelloidea</taxon>
        <taxon>Philodinida</taxon>
        <taxon>Philodinidae</taxon>
        <taxon>Rotaria</taxon>
    </lineage>
</organism>
<evidence type="ECO:0000313" key="2">
    <source>
        <dbReference type="Proteomes" id="UP000663869"/>
    </source>
</evidence>
<dbReference type="AlphaFoldDB" id="A0A818FM72"/>
<name>A0A818FM72_9BILA</name>
<comment type="caution">
    <text evidence="1">The sequence shown here is derived from an EMBL/GenBank/DDBJ whole genome shotgun (WGS) entry which is preliminary data.</text>
</comment>
<proteinExistence type="predicted"/>
<reference evidence="1" key="1">
    <citation type="submission" date="2021-02" db="EMBL/GenBank/DDBJ databases">
        <authorList>
            <person name="Nowell W R."/>
        </authorList>
    </citation>
    <scope>NUCLEOTIDE SEQUENCE</scope>
</reference>
<feature type="non-terminal residue" evidence="1">
    <location>
        <position position="1"/>
    </location>
</feature>
<dbReference type="Proteomes" id="UP000663869">
    <property type="component" value="Unassembled WGS sequence"/>
</dbReference>
<evidence type="ECO:0000313" key="1">
    <source>
        <dbReference type="EMBL" id="CAF3477143.1"/>
    </source>
</evidence>
<accession>A0A818FM72</accession>
<gene>
    <name evidence="1" type="ORF">FME351_LOCUS15237</name>
</gene>
<sequence>RWDNGGWKCFTKRDDGATCYYGGYLGLYYFGRVGGGYLHVCLCDRH</sequence>